<evidence type="ECO:0000256" key="3">
    <source>
        <dbReference type="RuleBase" id="RU004046"/>
    </source>
</evidence>
<dbReference type="Pfam" id="PF02685">
    <property type="entry name" value="Glucokinase"/>
    <property type="match status" value="1"/>
</dbReference>
<gene>
    <name evidence="4" type="primary">glk</name>
    <name evidence="4" type="ORF">GCM10011534_42040</name>
</gene>
<evidence type="ECO:0000313" key="4">
    <source>
        <dbReference type="EMBL" id="GGM15592.1"/>
    </source>
</evidence>
<accession>A0A917TAH4</accession>
<proteinExistence type="inferred from homology"/>
<evidence type="ECO:0000256" key="2">
    <source>
        <dbReference type="ARBA" id="ARBA00022777"/>
    </source>
</evidence>
<dbReference type="GO" id="GO:0005536">
    <property type="term" value="F:D-glucose binding"/>
    <property type="evidence" value="ECO:0007669"/>
    <property type="project" value="InterPro"/>
</dbReference>
<dbReference type="Proteomes" id="UP000649829">
    <property type="component" value="Unassembled WGS sequence"/>
</dbReference>
<dbReference type="InterPro" id="IPR050201">
    <property type="entry name" value="Bacterial_glucokinase"/>
</dbReference>
<dbReference type="Gene3D" id="3.40.367.20">
    <property type="match status" value="1"/>
</dbReference>
<dbReference type="Gene3D" id="3.30.420.40">
    <property type="match status" value="1"/>
</dbReference>
<dbReference type="GO" id="GO:0005829">
    <property type="term" value="C:cytosol"/>
    <property type="evidence" value="ECO:0007669"/>
    <property type="project" value="TreeGrafter"/>
</dbReference>
<name>A0A917TAH4_9RHOB</name>
<dbReference type="AlphaFoldDB" id="A0A917TAH4"/>
<dbReference type="GO" id="GO:0006096">
    <property type="term" value="P:glycolytic process"/>
    <property type="evidence" value="ECO:0007669"/>
    <property type="project" value="InterPro"/>
</dbReference>
<comment type="caution">
    <text evidence="4">The sequence shown here is derived from an EMBL/GenBank/DDBJ whole genome shotgun (WGS) entry which is preliminary data.</text>
</comment>
<dbReference type="RefSeq" id="WP_028286655.1">
    <property type="nucleotide sequence ID" value="NZ_BMLF01000007.1"/>
</dbReference>
<dbReference type="GO" id="GO:0004340">
    <property type="term" value="F:glucokinase activity"/>
    <property type="evidence" value="ECO:0007669"/>
    <property type="project" value="InterPro"/>
</dbReference>
<reference evidence="4" key="1">
    <citation type="journal article" date="2014" name="Int. J. Syst. Evol. Microbiol.">
        <title>Complete genome sequence of Corynebacterium casei LMG S-19264T (=DSM 44701T), isolated from a smear-ripened cheese.</title>
        <authorList>
            <consortium name="US DOE Joint Genome Institute (JGI-PGF)"/>
            <person name="Walter F."/>
            <person name="Albersmeier A."/>
            <person name="Kalinowski J."/>
            <person name="Ruckert C."/>
        </authorList>
    </citation>
    <scope>NUCLEOTIDE SEQUENCE</scope>
    <source>
        <strain evidence="4">CGMCC 1.6293</strain>
    </source>
</reference>
<comment type="similarity">
    <text evidence="3">Belongs to the bacterial glucokinase family.</text>
</comment>
<keyword evidence="2" id="KW-0418">Kinase</keyword>
<dbReference type="InterPro" id="IPR043129">
    <property type="entry name" value="ATPase_NBD"/>
</dbReference>
<reference evidence="4" key="2">
    <citation type="submission" date="2020-09" db="EMBL/GenBank/DDBJ databases">
        <authorList>
            <person name="Sun Q."/>
            <person name="Zhou Y."/>
        </authorList>
    </citation>
    <scope>NUCLEOTIDE SEQUENCE</scope>
    <source>
        <strain evidence="4">CGMCC 1.6293</strain>
    </source>
</reference>
<dbReference type="GO" id="GO:0005524">
    <property type="term" value="F:ATP binding"/>
    <property type="evidence" value="ECO:0007669"/>
    <property type="project" value="InterPro"/>
</dbReference>
<dbReference type="EMBL" id="BMLF01000007">
    <property type="protein sequence ID" value="GGM15592.1"/>
    <property type="molecule type" value="Genomic_DNA"/>
</dbReference>
<evidence type="ECO:0000256" key="1">
    <source>
        <dbReference type="ARBA" id="ARBA00022679"/>
    </source>
</evidence>
<evidence type="ECO:0000313" key="5">
    <source>
        <dbReference type="Proteomes" id="UP000649829"/>
    </source>
</evidence>
<keyword evidence="5" id="KW-1185">Reference proteome</keyword>
<dbReference type="PANTHER" id="PTHR47690">
    <property type="entry name" value="GLUCOKINASE"/>
    <property type="match status" value="1"/>
</dbReference>
<organism evidence="4 5">
    <name type="scientific">Pseudooceanicola nanhaiensis</name>
    <dbReference type="NCBI Taxonomy" id="375761"/>
    <lineage>
        <taxon>Bacteria</taxon>
        <taxon>Pseudomonadati</taxon>
        <taxon>Pseudomonadota</taxon>
        <taxon>Alphaproteobacteria</taxon>
        <taxon>Rhodobacterales</taxon>
        <taxon>Paracoccaceae</taxon>
        <taxon>Pseudooceanicola</taxon>
    </lineage>
</organism>
<sequence length="305" mass="32110">MRLIADVGGTNTRMALSSAGEVLPGTVRSFVNRDFPDFETLLRDFLTMAGERPDEIVVAIAGPVNPGRARLTNHDWSFDARALSAGFGARHVAFVNDLKALGHALPALDAEGLIPVGHTGGAGRGSQSLVAGIGTGFNVSPVLWTGGTAQCLRSEHGHLALPDDVATPLRAELGERAGHFGTVEDVFSGSGLARILAAMTGRSGLPAEILADEAAADVQQARAFYAGLIGRLARNLKLAFMPDAGLYFSGSVARAILTSPARADFLREYDRAIPLEFDLVTPIWIIRDDSAALKGCARLDAAREA</sequence>
<keyword evidence="1" id="KW-0808">Transferase</keyword>
<dbReference type="SUPFAM" id="SSF53067">
    <property type="entry name" value="Actin-like ATPase domain"/>
    <property type="match status" value="1"/>
</dbReference>
<dbReference type="PANTHER" id="PTHR47690:SF1">
    <property type="entry name" value="GLUCOKINASE"/>
    <property type="match status" value="1"/>
</dbReference>
<dbReference type="CDD" id="cd24008">
    <property type="entry name" value="ASKHA_NBD_GLK"/>
    <property type="match status" value="1"/>
</dbReference>
<protein>
    <submittedName>
        <fullName evidence="4">Glucokinase</fullName>
    </submittedName>
</protein>
<dbReference type="InterPro" id="IPR003836">
    <property type="entry name" value="Glucokinase"/>
</dbReference>